<dbReference type="EMBL" id="JAUSQX010000001">
    <property type="protein sequence ID" value="MDP9806208.1"/>
    <property type="molecule type" value="Genomic_DNA"/>
</dbReference>
<name>A0ABT9NHD8_9ACTO</name>
<organism evidence="3 4">
    <name type="scientific">Trueperella bonasi</name>
    <dbReference type="NCBI Taxonomy" id="312286"/>
    <lineage>
        <taxon>Bacteria</taxon>
        <taxon>Bacillati</taxon>
        <taxon>Actinomycetota</taxon>
        <taxon>Actinomycetes</taxon>
        <taxon>Actinomycetales</taxon>
        <taxon>Actinomycetaceae</taxon>
        <taxon>Trueperella</taxon>
    </lineage>
</organism>
<dbReference type="Gene3D" id="3.30.70.2390">
    <property type="match status" value="1"/>
</dbReference>
<protein>
    <recommendedName>
        <fullName evidence="2">LytR/CpsA/Psr regulator C-terminal domain-containing protein</fullName>
    </recommendedName>
</protein>
<gene>
    <name evidence="3" type="ORF">J2S70_000790</name>
</gene>
<accession>A0ABT9NHD8</accession>
<reference evidence="3 4" key="1">
    <citation type="submission" date="2023-07" db="EMBL/GenBank/DDBJ databases">
        <title>Sequencing the genomes of 1000 actinobacteria strains.</title>
        <authorList>
            <person name="Klenk H.-P."/>
        </authorList>
    </citation>
    <scope>NUCLEOTIDE SEQUENCE [LARGE SCALE GENOMIC DNA]</scope>
    <source>
        <strain evidence="3 4">DSM 17163</strain>
    </source>
</reference>
<keyword evidence="1" id="KW-0812">Transmembrane</keyword>
<dbReference type="Proteomes" id="UP001243212">
    <property type="component" value="Unassembled WGS sequence"/>
</dbReference>
<comment type="caution">
    <text evidence="3">The sequence shown here is derived from an EMBL/GenBank/DDBJ whole genome shotgun (WGS) entry which is preliminary data.</text>
</comment>
<proteinExistence type="predicted"/>
<evidence type="ECO:0000259" key="2">
    <source>
        <dbReference type="Pfam" id="PF13399"/>
    </source>
</evidence>
<keyword evidence="1" id="KW-1133">Transmembrane helix</keyword>
<evidence type="ECO:0000313" key="3">
    <source>
        <dbReference type="EMBL" id="MDP9806208.1"/>
    </source>
</evidence>
<feature type="domain" description="LytR/CpsA/Psr regulator C-terminal" evidence="2">
    <location>
        <begin position="80"/>
        <end position="167"/>
    </location>
</feature>
<keyword evidence="1" id="KW-0472">Membrane</keyword>
<evidence type="ECO:0000313" key="4">
    <source>
        <dbReference type="Proteomes" id="UP001243212"/>
    </source>
</evidence>
<dbReference type="Pfam" id="PF13399">
    <property type="entry name" value="LytR_C"/>
    <property type="match status" value="1"/>
</dbReference>
<dbReference type="InterPro" id="IPR027381">
    <property type="entry name" value="LytR/CpsA/Psr_C"/>
</dbReference>
<dbReference type="RefSeq" id="WP_307682441.1">
    <property type="nucleotide sequence ID" value="NZ_JAUSQX010000001.1"/>
</dbReference>
<feature type="transmembrane region" description="Helical" evidence="1">
    <location>
        <begin position="25"/>
        <end position="48"/>
    </location>
</feature>
<keyword evidence="4" id="KW-1185">Reference proteome</keyword>
<sequence>MDYISRVTSNARAEYRKRTQQRQTVIFGSIIAVMAILLVLGTLVWTGLLPFPFNRDYSQPPDETAVPCPVEGAGPQDPTTITVAVLNASNQTGLAGSVGTSLAAAGVVVNEVANWAGEDFTEPVRLYASPSGVNGAYTLRAFFPEAAVHVDPNLTSEVVEVVLGASYTDLVATPSEEQFMLAMEPLPGCVPLTEFSG</sequence>
<evidence type="ECO:0000256" key="1">
    <source>
        <dbReference type="SAM" id="Phobius"/>
    </source>
</evidence>